<keyword evidence="17" id="KW-1185">Reference proteome</keyword>
<keyword evidence="3" id="KW-0645">Protease</keyword>
<feature type="region of interest" description="Disordered" evidence="12">
    <location>
        <begin position="1"/>
        <end position="29"/>
    </location>
</feature>
<evidence type="ECO:0000256" key="3">
    <source>
        <dbReference type="ARBA" id="ARBA00022670"/>
    </source>
</evidence>
<dbReference type="Proteomes" id="UP001642540">
    <property type="component" value="Unassembled WGS sequence"/>
</dbReference>
<dbReference type="EMBL" id="CAXLJM020000004">
    <property type="protein sequence ID" value="CAL8070494.1"/>
    <property type="molecule type" value="Genomic_DNA"/>
</dbReference>
<evidence type="ECO:0000256" key="9">
    <source>
        <dbReference type="ARBA" id="ARBA00023136"/>
    </source>
</evidence>
<dbReference type="Gene3D" id="3.40.50.1820">
    <property type="entry name" value="alpha/beta hydrolase"/>
    <property type="match status" value="1"/>
</dbReference>
<evidence type="ECO:0000256" key="8">
    <source>
        <dbReference type="ARBA" id="ARBA00022989"/>
    </source>
</evidence>
<protein>
    <recommendedName>
        <fullName evidence="18">Inactive dipeptidyl peptidase 10</fullName>
    </recommendedName>
</protein>
<proteinExistence type="predicted"/>
<dbReference type="InterPro" id="IPR002469">
    <property type="entry name" value="Peptidase_S9B_N"/>
</dbReference>
<dbReference type="PANTHER" id="PTHR11731:SF200">
    <property type="entry name" value="DIPEPTIDYL PEPTIDASE 10, ISOFORM B"/>
    <property type="match status" value="1"/>
</dbReference>
<evidence type="ECO:0000259" key="15">
    <source>
        <dbReference type="Pfam" id="PF00930"/>
    </source>
</evidence>
<evidence type="ECO:0000313" key="16">
    <source>
        <dbReference type="EMBL" id="CAL8070494.1"/>
    </source>
</evidence>
<keyword evidence="4 13" id="KW-0812">Transmembrane</keyword>
<dbReference type="Gene3D" id="2.140.10.30">
    <property type="entry name" value="Dipeptidylpeptidase IV, N-terminal domain"/>
    <property type="match status" value="2"/>
</dbReference>
<evidence type="ECO:0000256" key="4">
    <source>
        <dbReference type="ARBA" id="ARBA00022692"/>
    </source>
</evidence>
<evidence type="ECO:0000256" key="2">
    <source>
        <dbReference type="ARBA" id="ARBA00022438"/>
    </source>
</evidence>
<evidence type="ECO:0000256" key="6">
    <source>
        <dbReference type="ARBA" id="ARBA00022825"/>
    </source>
</evidence>
<keyword evidence="10" id="KW-0325">Glycoprotein</keyword>
<comment type="caution">
    <text evidence="16">The sequence shown here is derived from an EMBL/GenBank/DDBJ whole genome shotgun (WGS) entry which is preliminary data.</text>
</comment>
<evidence type="ECO:0000256" key="12">
    <source>
        <dbReference type="SAM" id="MobiDB-lite"/>
    </source>
</evidence>
<feature type="region of interest" description="Disordered" evidence="12">
    <location>
        <begin position="532"/>
        <end position="554"/>
    </location>
</feature>
<feature type="compositionally biased region" description="Polar residues" evidence="12">
    <location>
        <begin position="1"/>
        <end position="17"/>
    </location>
</feature>
<accession>A0ABP1PLR4</accession>
<gene>
    <name evidence="16" type="ORF">ODALV1_LOCUS1264</name>
</gene>
<sequence length="973" mass="110577">MSQRPLPKTSSLSTRQVSRLHRRHDSDEDEKTAKFVRELVAATPSQRNWKGIVISLLVICAVCGLIGFAIYLLRPPDDGPRVKGEKLSIDDIISTKYIPQPFNGTWISDNELVYLNQLGGLSILNAASLKARPIVANTTLRQLNAQKFAVSPDQRFVLLIHDERPVWERSTLAKYTVYEISTEDKTLLTPHGSLLNNGQRQPDLQWVGWGPRGNSLVFVYENDIYYKSEVRSNHTTRITKTGRPGLIYNGVPDWLYEAEVLHSDNAIWISPNGQYLVYASFNDTPVGEASYTWYADELPYPKLRTLRFPKAGTPIPEVTLWAVDLRSSSLPFIPFKPPDLVDFSDHYLTGVSWINDDSVVAVWSNRLQNMSVISRCRASRWICRQIYTVTIPDTSWLDFVEPPLFSFDGRSCLMRIPKRDGEAGHFRHIVWLDIESGREIPITHGPFEVTQIVAWDQSTQTIYFIAVPHGRPGQRHLYSTSEKSFNSTVMVPPLCITCPRGTSISELRKQGKKPSADHHYAHLEHTKDVLDGGELLPASTSPSSSSFASTSSYKSSSEGRKMMISYGTYSASITDMMVFNKTIRNSEYMNIQNQNSKNNSQSSSSASNISQPYSNRFVKKVMVKVPPCLYNKVIFSPNQRFFVRECLGPFVPYMTLHRAPLGNFILLLNNNTELRDRVAKLALPDMRTFFVETSGGYFAPVRLYLPPGLREEEEFKFPMVLHVDGGPGTQLVSEKWGLSWASYLASKNNYIVAEIDGRGTGFQGESIRGALYKTLGKLEVTDQLEVIHYLSKNLHFIDVENMAVYGWNYGGYLTMSILAFDKQNMFRCGAAIAPISKWEFLDSAYVEKFMSLPHFTYNYEGYKEADLTRLVPQLEGKNFLVVHGTADEKVHFQHTMYLTKALIKHNVSFSEQIYPDEGNKLKGVLPHLYSTIDAYFERVFDDLNWDDWEKATLFGLRIKKKVNLDECVVCFKE</sequence>
<evidence type="ECO:0000256" key="13">
    <source>
        <dbReference type="SAM" id="Phobius"/>
    </source>
</evidence>
<keyword evidence="2" id="KW-0031">Aminopeptidase</keyword>
<evidence type="ECO:0000259" key="14">
    <source>
        <dbReference type="Pfam" id="PF00326"/>
    </source>
</evidence>
<keyword evidence="8 13" id="KW-1133">Transmembrane helix</keyword>
<evidence type="ECO:0008006" key="18">
    <source>
        <dbReference type="Google" id="ProtNLM"/>
    </source>
</evidence>
<evidence type="ECO:0000256" key="11">
    <source>
        <dbReference type="ARBA" id="ARBA00037847"/>
    </source>
</evidence>
<reference evidence="16 17" key="1">
    <citation type="submission" date="2024-08" db="EMBL/GenBank/DDBJ databases">
        <authorList>
            <person name="Cucini C."/>
            <person name="Frati F."/>
        </authorList>
    </citation>
    <scope>NUCLEOTIDE SEQUENCE [LARGE SCALE GENOMIC DNA]</scope>
</reference>
<feature type="transmembrane region" description="Helical" evidence="13">
    <location>
        <begin position="52"/>
        <end position="73"/>
    </location>
</feature>
<keyword evidence="5" id="KW-0378">Hydrolase</keyword>
<evidence type="ECO:0000256" key="5">
    <source>
        <dbReference type="ARBA" id="ARBA00022801"/>
    </source>
</evidence>
<evidence type="ECO:0000256" key="1">
    <source>
        <dbReference type="ARBA" id="ARBA00004606"/>
    </source>
</evidence>
<dbReference type="SUPFAM" id="SSF82171">
    <property type="entry name" value="DPP6 N-terminal domain-like"/>
    <property type="match status" value="1"/>
</dbReference>
<feature type="domain" description="Dipeptidylpeptidase IV N-terminal" evidence="15">
    <location>
        <begin position="151"/>
        <end position="484"/>
    </location>
</feature>
<dbReference type="SUPFAM" id="SSF53474">
    <property type="entry name" value="alpha/beta-Hydrolases"/>
    <property type="match status" value="1"/>
</dbReference>
<name>A0ABP1PLR4_9HEXA</name>
<keyword evidence="6" id="KW-0720">Serine protease</keyword>
<dbReference type="PANTHER" id="PTHR11731">
    <property type="entry name" value="PROTEASE FAMILY S9B,C DIPEPTIDYL-PEPTIDASE IV-RELATED"/>
    <property type="match status" value="1"/>
</dbReference>
<feature type="domain" description="Peptidase S9 prolyl oligopeptidase catalytic" evidence="14">
    <location>
        <begin position="736"/>
        <end position="940"/>
    </location>
</feature>
<dbReference type="InterPro" id="IPR001375">
    <property type="entry name" value="Peptidase_S9_cat"/>
</dbReference>
<dbReference type="InterPro" id="IPR050278">
    <property type="entry name" value="Serine_Prot_S9B/DPPIV"/>
</dbReference>
<evidence type="ECO:0000256" key="10">
    <source>
        <dbReference type="ARBA" id="ARBA00023180"/>
    </source>
</evidence>
<dbReference type="Pfam" id="PF00326">
    <property type="entry name" value="Peptidase_S9"/>
    <property type="match status" value="1"/>
</dbReference>
<dbReference type="InterPro" id="IPR029058">
    <property type="entry name" value="AB_hydrolase_fold"/>
</dbReference>
<keyword evidence="7" id="KW-0735">Signal-anchor</keyword>
<feature type="compositionally biased region" description="Low complexity" evidence="12">
    <location>
        <begin position="537"/>
        <end position="554"/>
    </location>
</feature>
<comment type="subcellular location">
    <subcellularLocation>
        <location evidence="11">Endomembrane system</location>
        <topology evidence="11">Single-pass membrane protein</topology>
    </subcellularLocation>
    <subcellularLocation>
        <location evidence="1">Membrane</location>
        <topology evidence="1">Single-pass type II membrane protein</topology>
    </subcellularLocation>
</comment>
<evidence type="ECO:0000313" key="17">
    <source>
        <dbReference type="Proteomes" id="UP001642540"/>
    </source>
</evidence>
<organism evidence="16 17">
    <name type="scientific">Orchesella dallaii</name>
    <dbReference type="NCBI Taxonomy" id="48710"/>
    <lineage>
        <taxon>Eukaryota</taxon>
        <taxon>Metazoa</taxon>
        <taxon>Ecdysozoa</taxon>
        <taxon>Arthropoda</taxon>
        <taxon>Hexapoda</taxon>
        <taxon>Collembola</taxon>
        <taxon>Entomobryomorpha</taxon>
        <taxon>Entomobryoidea</taxon>
        <taxon>Orchesellidae</taxon>
        <taxon>Orchesellinae</taxon>
        <taxon>Orchesella</taxon>
    </lineage>
</organism>
<evidence type="ECO:0000256" key="7">
    <source>
        <dbReference type="ARBA" id="ARBA00022968"/>
    </source>
</evidence>
<dbReference type="Pfam" id="PF00930">
    <property type="entry name" value="DPPIV_N"/>
    <property type="match status" value="1"/>
</dbReference>
<keyword evidence="9 13" id="KW-0472">Membrane</keyword>